<name>A0AAU7Z3I3_9BACT</name>
<dbReference type="KEGG" id="tgi:RBB81_05645"/>
<keyword evidence="1" id="KW-1133">Transmembrane helix</keyword>
<evidence type="ECO:0000313" key="2">
    <source>
        <dbReference type="EMBL" id="XCB23409.1"/>
    </source>
</evidence>
<organism evidence="2">
    <name type="scientific">Tunturiibacter gelidiferens</name>
    <dbReference type="NCBI Taxonomy" id="3069689"/>
    <lineage>
        <taxon>Bacteria</taxon>
        <taxon>Pseudomonadati</taxon>
        <taxon>Acidobacteriota</taxon>
        <taxon>Terriglobia</taxon>
        <taxon>Terriglobales</taxon>
        <taxon>Acidobacteriaceae</taxon>
        <taxon>Tunturiibacter</taxon>
    </lineage>
</organism>
<keyword evidence="1" id="KW-0472">Membrane</keyword>
<feature type="transmembrane region" description="Helical" evidence="1">
    <location>
        <begin position="27"/>
        <end position="43"/>
    </location>
</feature>
<evidence type="ECO:0000256" key="1">
    <source>
        <dbReference type="SAM" id="Phobius"/>
    </source>
</evidence>
<reference evidence="2" key="2">
    <citation type="journal article" date="2024" name="Environ. Microbiol.">
        <title>Genome analysis and description of Tunturibacter gen. nov. expands the diversity of Terriglobia in tundra soils.</title>
        <authorList>
            <person name="Messyasz A."/>
            <person name="Mannisto M.K."/>
            <person name="Kerkhof L.J."/>
            <person name="Haggblom M.M."/>
        </authorList>
    </citation>
    <scope>NUCLEOTIDE SEQUENCE</scope>
    <source>
        <strain evidence="2">M8UP39</strain>
    </source>
</reference>
<dbReference type="EMBL" id="CP132938">
    <property type="protein sequence ID" value="XCB23409.1"/>
    <property type="molecule type" value="Genomic_DNA"/>
</dbReference>
<protein>
    <submittedName>
        <fullName evidence="2">Uncharacterized protein</fullName>
    </submittedName>
</protein>
<gene>
    <name evidence="2" type="ORF">RBB81_05645</name>
</gene>
<dbReference type="RefSeq" id="WP_353073021.1">
    <property type="nucleotide sequence ID" value="NZ_CP132938.1"/>
</dbReference>
<proteinExistence type="predicted"/>
<accession>A0AAU7Z3I3</accession>
<reference evidence="2" key="1">
    <citation type="submission" date="2023-08" db="EMBL/GenBank/DDBJ databases">
        <authorList>
            <person name="Messyasz A."/>
            <person name="Mannisto M.K."/>
            <person name="Kerkhof L.J."/>
            <person name="Haggblom M."/>
        </authorList>
    </citation>
    <scope>NUCLEOTIDE SEQUENCE</scope>
    <source>
        <strain evidence="2">M8UP39</strain>
    </source>
</reference>
<keyword evidence="1" id="KW-0812">Transmembrane</keyword>
<dbReference type="AlphaFoldDB" id="A0AAU7Z3I3"/>
<sequence length="44" mass="4691">MKLVILVVVLPSEGVNAFGMFRVGSPYYLPLALIVITLVGLAIC</sequence>